<comment type="caution">
    <text evidence="3">The sequence shown here is derived from an EMBL/GenBank/DDBJ whole genome shotgun (WGS) entry which is preliminary data.</text>
</comment>
<dbReference type="Gene3D" id="1.10.10.10">
    <property type="entry name" value="Winged helix-like DNA-binding domain superfamily/Winged helix DNA-binding domain"/>
    <property type="match status" value="1"/>
</dbReference>
<dbReference type="Pfam" id="PF03551">
    <property type="entry name" value="PadR"/>
    <property type="match status" value="1"/>
</dbReference>
<organism evidence="3 4">
    <name type="scientific">Ruminiclostridium hungatei</name>
    <name type="common">Clostridium hungatei</name>
    <dbReference type="NCBI Taxonomy" id="48256"/>
    <lineage>
        <taxon>Bacteria</taxon>
        <taxon>Bacillati</taxon>
        <taxon>Bacillota</taxon>
        <taxon>Clostridia</taxon>
        <taxon>Eubacteriales</taxon>
        <taxon>Oscillospiraceae</taxon>
        <taxon>Ruminiclostridium</taxon>
    </lineage>
</organism>
<dbReference type="EMBL" id="MZGX01000005">
    <property type="protein sequence ID" value="OPX45129.1"/>
    <property type="molecule type" value="Genomic_DNA"/>
</dbReference>
<dbReference type="InterPro" id="IPR036388">
    <property type="entry name" value="WH-like_DNA-bd_sf"/>
</dbReference>
<proteinExistence type="predicted"/>
<evidence type="ECO:0000313" key="4">
    <source>
        <dbReference type="Proteomes" id="UP000191554"/>
    </source>
</evidence>
<dbReference type="PANTHER" id="PTHR43252">
    <property type="entry name" value="TRANSCRIPTIONAL REGULATOR YQJI"/>
    <property type="match status" value="1"/>
</dbReference>
<name>A0A1V4SML2_RUMHU</name>
<dbReference type="Proteomes" id="UP000191554">
    <property type="component" value="Unassembled WGS sequence"/>
</dbReference>
<dbReference type="InterPro" id="IPR005149">
    <property type="entry name" value="Tscrpt_reg_PadR_N"/>
</dbReference>
<dbReference type="AlphaFoldDB" id="A0A1V4SML2"/>
<reference evidence="3 4" key="1">
    <citation type="submission" date="2017-03" db="EMBL/GenBank/DDBJ databases">
        <title>Genome sequence of Clostridium hungatei DSM 14427.</title>
        <authorList>
            <person name="Poehlein A."/>
            <person name="Daniel R."/>
        </authorList>
    </citation>
    <scope>NUCLEOTIDE SEQUENCE [LARGE SCALE GENOMIC DNA]</scope>
    <source>
        <strain evidence="3 4">DSM 14427</strain>
    </source>
</reference>
<keyword evidence="4" id="KW-1185">Reference proteome</keyword>
<evidence type="ECO:0000313" key="3">
    <source>
        <dbReference type="EMBL" id="OPX45129.1"/>
    </source>
</evidence>
<dbReference type="OrthoDB" id="8595425at2"/>
<evidence type="ECO:0000259" key="1">
    <source>
        <dbReference type="Pfam" id="PF03551"/>
    </source>
</evidence>
<dbReference type="RefSeq" id="WP_080063471.1">
    <property type="nucleotide sequence ID" value="NZ_MZGX01000005.1"/>
</dbReference>
<dbReference type="InterPro" id="IPR036390">
    <property type="entry name" value="WH_DNA-bd_sf"/>
</dbReference>
<dbReference type="PANTHER" id="PTHR43252:SF6">
    <property type="entry name" value="NEGATIVE TRANSCRIPTION REGULATOR PADR"/>
    <property type="match status" value="1"/>
</dbReference>
<dbReference type="Pfam" id="PF13788">
    <property type="entry name" value="DUF4180"/>
    <property type="match status" value="1"/>
</dbReference>
<sequence>MSINHAILGMLSYRELTGYDLKKIIQDSSFMHWSGNNNQIYKSLTELLAKGMVTNVVRHQESAPTKKVYMITDRGLAALKEWVLSEAEPMEIKKPFLVQLACSRQLNTGEMNIMLDGYENQVKMQLLMAQKGKQDITAGGNALEAAIWSLINDNIRRTFENELGWLQDLRKAIAHIPNENDVKADKAGENTAAETSHGEKGHKSMKYTVNSYKEIRYVHFNEPETKLETERNILDVIGALVENDIQFALFDSEVLSRDFLELKKGLAGALLQKFAMYRIKSAIVVKGIDGLDSKFMASISESAKHNIVKVFTDTADAEKWFLSRKQNEGL</sequence>
<dbReference type="InterPro" id="IPR025438">
    <property type="entry name" value="DUF4180"/>
</dbReference>
<dbReference type="STRING" id="48256.CLHUN_10160"/>
<feature type="domain" description="Transcription regulator PadR N-terminal" evidence="1">
    <location>
        <begin position="7"/>
        <end position="81"/>
    </location>
</feature>
<evidence type="ECO:0000259" key="2">
    <source>
        <dbReference type="Pfam" id="PF13788"/>
    </source>
</evidence>
<feature type="domain" description="DUF4180" evidence="2">
    <location>
        <begin position="214"/>
        <end position="320"/>
    </location>
</feature>
<accession>A0A1V4SML2</accession>
<protein>
    <submittedName>
        <fullName evidence="3">Transcriptional regulator PadR-like family protein</fullName>
    </submittedName>
</protein>
<dbReference type="SUPFAM" id="SSF46785">
    <property type="entry name" value="Winged helix' DNA-binding domain"/>
    <property type="match status" value="1"/>
</dbReference>
<gene>
    <name evidence="3" type="ORF">CLHUN_10160</name>
</gene>